<dbReference type="OrthoDB" id="9811595at2"/>
<feature type="region of interest" description="Disordered" evidence="1">
    <location>
        <begin position="34"/>
        <end position="60"/>
    </location>
</feature>
<protein>
    <submittedName>
        <fullName evidence="2">Uncharacterized conserved protein, DUF736 family</fullName>
    </submittedName>
</protein>
<evidence type="ECO:0000313" key="3">
    <source>
        <dbReference type="Proteomes" id="UP000198339"/>
    </source>
</evidence>
<feature type="compositionally biased region" description="Basic and acidic residues" evidence="1">
    <location>
        <begin position="35"/>
        <end position="49"/>
    </location>
</feature>
<reference evidence="2 3" key="1">
    <citation type="submission" date="2017-06" db="EMBL/GenBank/DDBJ databases">
        <authorList>
            <person name="Kim H.J."/>
            <person name="Triplett B.A."/>
        </authorList>
    </citation>
    <scope>NUCLEOTIDE SEQUENCE [LARGE SCALE GENOMIC DNA]</scope>
    <source>
        <strain evidence="2 3">DS15</strain>
    </source>
</reference>
<organism evidence="2 3">
    <name type="scientific">Sphingopyxis indica</name>
    <dbReference type="NCBI Taxonomy" id="436663"/>
    <lineage>
        <taxon>Bacteria</taxon>
        <taxon>Pseudomonadati</taxon>
        <taxon>Pseudomonadota</taxon>
        <taxon>Alphaproteobacteria</taxon>
        <taxon>Sphingomonadales</taxon>
        <taxon>Sphingomonadaceae</taxon>
        <taxon>Sphingopyxis</taxon>
    </lineage>
</organism>
<gene>
    <name evidence="2" type="ORF">SAMN06295955_108186</name>
</gene>
<accession>A0A239IX93</accession>
<dbReference type="RefSeq" id="WP_089216287.1">
    <property type="nucleotide sequence ID" value="NZ_FZPA01000008.1"/>
</dbReference>
<dbReference type="InterPro" id="IPR007948">
    <property type="entry name" value="DUF736"/>
</dbReference>
<evidence type="ECO:0000256" key="1">
    <source>
        <dbReference type="SAM" id="MobiDB-lite"/>
    </source>
</evidence>
<sequence length="111" mass="12600">MQIGNFIRTDNGYEGMIETATLDLRISLVPAESNDTDKAPDWRIHRGSDAEGPEIGAGWNETGERAGDYVSLRIDDPAFAQPLRAALFRNEVDNSSWVLRWTRPQPRRERD</sequence>
<dbReference type="AlphaFoldDB" id="A0A239IX93"/>
<evidence type="ECO:0000313" key="2">
    <source>
        <dbReference type="EMBL" id="SNS97643.1"/>
    </source>
</evidence>
<keyword evidence="3" id="KW-1185">Reference proteome</keyword>
<dbReference type="Proteomes" id="UP000198339">
    <property type="component" value="Unassembled WGS sequence"/>
</dbReference>
<dbReference type="Pfam" id="PF05284">
    <property type="entry name" value="DUF736"/>
    <property type="match status" value="1"/>
</dbReference>
<name>A0A239IX93_9SPHN</name>
<proteinExistence type="predicted"/>
<dbReference type="EMBL" id="FZPA01000008">
    <property type="protein sequence ID" value="SNS97643.1"/>
    <property type="molecule type" value="Genomic_DNA"/>
</dbReference>